<proteinExistence type="predicted"/>
<accession>A0ABV3EK24</accession>
<evidence type="ECO:0000313" key="2">
    <source>
        <dbReference type="Proteomes" id="UP001551584"/>
    </source>
</evidence>
<dbReference type="RefSeq" id="WP_359268924.1">
    <property type="nucleotide sequence ID" value="NZ_JBEZNA010000006.1"/>
</dbReference>
<reference evidence="1 2" key="1">
    <citation type="submission" date="2024-06" db="EMBL/GenBank/DDBJ databases">
        <title>The Natural Products Discovery Center: Release of the First 8490 Sequenced Strains for Exploring Actinobacteria Biosynthetic Diversity.</title>
        <authorList>
            <person name="Kalkreuter E."/>
            <person name="Kautsar S.A."/>
            <person name="Yang D."/>
            <person name="Bader C.D."/>
            <person name="Teijaro C.N."/>
            <person name="Fluegel L."/>
            <person name="Davis C.M."/>
            <person name="Simpson J.R."/>
            <person name="Lauterbach L."/>
            <person name="Steele A.D."/>
            <person name="Gui C."/>
            <person name="Meng S."/>
            <person name="Li G."/>
            <person name="Viehrig K."/>
            <person name="Ye F."/>
            <person name="Su P."/>
            <person name="Kiefer A.F."/>
            <person name="Nichols A."/>
            <person name="Cepeda A.J."/>
            <person name="Yan W."/>
            <person name="Fan B."/>
            <person name="Jiang Y."/>
            <person name="Adhikari A."/>
            <person name="Zheng C.-J."/>
            <person name="Schuster L."/>
            <person name="Cowan T.M."/>
            <person name="Smanski M.J."/>
            <person name="Chevrette M.G."/>
            <person name="De Carvalho L.P.S."/>
            <person name="Shen B."/>
        </authorList>
    </citation>
    <scope>NUCLEOTIDE SEQUENCE [LARGE SCALE GENOMIC DNA]</scope>
    <source>
        <strain evidence="1 2">NPDC048117</strain>
    </source>
</reference>
<sequence>MTGDTARTASRARDPEPACPTAPVVDVVLGPLLAGLAPWAADGLEEVERARHARAGTPPRWRAEVPA</sequence>
<dbReference type="EMBL" id="JBEZNA010000006">
    <property type="protein sequence ID" value="MEU9576546.1"/>
    <property type="molecule type" value="Genomic_DNA"/>
</dbReference>
<protein>
    <submittedName>
        <fullName evidence="1">Uncharacterized protein</fullName>
    </submittedName>
</protein>
<organism evidence="1 2">
    <name type="scientific">Streptomyces chilikensis</name>
    <dbReference type="NCBI Taxonomy" id="1194079"/>
    <lineage>
        <taxon>Bacteria</taxon>
        <taxon>Bacillati</taxon>
        <taxon>Actinomycetota</taxon>
        <taxon>Actinomycetes</taxon>
        <taxon>Kitasatosporales</taxon>
        <taxon>Streptomycetaceae</taxon>
        <taxon>Streptomyces</taxon>
    </lineage>
</organism>
<name>A0ABV3EK24_9ACTN</name>
<evidence type="ECO:0000313" key="1">
    <source>
        <dbReference type="EMBL" id="MEU9576546.1"/>
    </source>
</evidence>
<keyword evidence="2" id="KW-1185">Reference proteome</keyword>
<comment type="caution">
    <text evidence="1">The sequence shown here is derived from an EMBL/GenBank/DDBJ whole genome shotgun (WGS) entry which is preliminary data.</text>
</comment>
<gene>
    <name evidence="1" type="ORF">AB0D95_04570</name>
</gene>
<dbReference type="Proteomes" id="UP001551584">
    <property type="component" value="Unassembled WGS sequence"/>
</dbReference>